<reference evidence="2" key="1">
    <citation type="submission" date="2019-10" db="EMBL/GenBank/DDBJ databases">
        <title>Whole Genome Sequencing and Characterization of Texas Phoenix Palm Decline Phytoplasma Belongs to Lethal Yellowing (16SrIV) Group.</title>
        <authorList>
            <person name="Bao M."/>
        </authorList>
    </citation>
    <scope>NUCLEOTIDE SEQUENCE [LARGE SCALE GENOMIC DNA]</scope>
    <source>
        <strain evidence="2">ACPD</strain>
    </source>
</reference>
<dbReference type="InterPro" id="IPR002871">
    <property type="entry name" value="NIF_FeS_clus_asmbl_NifU_N"/>
</dbReference>
<dbReference type="NCBIfam" id="TIGR01994">
    <property type="entry name" value="SUF_scaf_2"/>
    <property type="match status" value="1"/>
</dbReference>
<dbReference type="PANTHER" id="PTHR10093">
    <property type="entry name" value="IRON-SULFUR CLUSTER ASSEMBLY ENZYME NIFU HOMOLOG"/>
    <property type="match status" value="1"/>
</dbReference>
<evidence type="ECO:0000313" key="3">
    <source>
        <dbReference type="Proteomes" id="UP001192346"/>
    </source>
</evidence>
<dbReference type="RefSeq" id="WP_138108012.1">
    <property type="nucleotide sequence ID" value="NZ_VBRA02000008.1"/>
</dbReference>
<dbReference type="SUPFAM" id="SSF82649">
    <property type="entry name" value="SufE/NifU"/>
    <property type="match status" value="1"/>
</dbReference>
<dbReference type="EMBL" id="VBRA02000008">
    <property type="protein sequence ID" value="MBP3059369.1"/>
    <property type="molecule type" value="Genomic_DNA"/>
</dbReference>
<comment type="caution">
    <text evidence="2">The sequence shown here is derived from an EMBL/GenBank/DDBJ whole genome shotgun (WGS) entry which is preliminary data.</text>
</comment>
<name>A0ABS5BIJ2_9MOLU</name>
<dbReference type="Pfam" id="PF01592">
    <property type="entry name" value="NifU_N"/>
    <property type="match status" value="1"/>
</dbReference>
<dbReference type="CDD" id="cd06664">
    <property type="entry name" value="IscU_like"/>
    <property type="match status" value="1"/>
</dbReference>
<feature type="domain" description="NIF system FeS cluster assembly NifU N-terminal" evidence="1">
    <location>
        <begin position="7"/>
        <end position="94"/>
    </location>
</feature>
<keyword evidence="3" id="KW-1185">Reference proteome</keyword>
<sequence>MKINELYRSLILKHYKNPLNRGLLKNNLKNYFFSSEKNLSCGDEIIIQILVHNRKIVDIRYEVEGCSILVASSSLMSVILKNEYIETASQKINNFCNMLQKKSFKESLICSELKSFKIIQHFPGRIFCAIMPWTLLLKIINKNL</sequence>
<proteinExistence type="predicted"/>
<dbReference type="Gene3D" id="3.90.1010.10">
    <property type="match status" value="1"/>
</dbReference>
<dbReference type="Proteomes" id="UP001192346">
    <property type="component" value="Unassembled WGS sequence"/>
</dbReference>
<evidence type="ECO:0000313" key="2">
    <source>
        <dbReference type="EMBL" id="MBP3059369.1"/>
    </source>
</evidence>
<accession>A0ABS5BIJ2</accession>
<protein>
    <submittedName>
        <fullName evidence="2">SUF system NifU family Fe-S cluster assembly protein</fullName>
    </submittedName>
</protein>
<gene>
    <name evidence="2" type="ORF">FEF22_001015</name>
</gene>
<organism evidence="2 3">
    <name type="scientific">Texas Phoenix palm phytoplasma</name>
    <dbReference type="NCBI Taxonomy" id="176709"/>
    <lineage>
        <taxon>Bacteria</taxon>
        <taxon>Bacillati</taxon>
        <taxon>Mycoplasmatota</taxon>
        <taxon>Mollicutes</taxon>
        <taxon>Acholeplasmatales</taxon>
        <taxon>Acholeplasmataceae</taxon>
        <taxon>Candidatus Phytoplasma</taxon>
        <taxon>16SrIV (Coconut lethal yellows group)</taxon>
    </lineage>
</organism>
<evidence type="ECO:0000259" key="1">
    <source>
        <dbReference type="Pfam" id="PF01592"/>
    </source>
</evidence>